<evidence type="ECO:0000313" key="6">
    <source>
        <dbReference type="Proteomes" id="UP000580856"/>
    </source>
</evidence>
<name>A0A846QPB1_9BACT</name>
<dbReference type="InterPro" id="IPR036388">
    <property type="entry name" value="WH-like_DNA-bd_sf"/>
</dbReference>
<dbReference type="GO" id="GO:0003677">
    <property type="term" value="F:DNA binding"/>
    <property type="evidence" value="ECO:0007669"/>
    <property type="project" value="UniProtKB-KW"/>
</dbReference>
<keyword evidence="1" id="KW-0805">Transcription regulation</keyword>
<dbReference type="PANTHER" id="PTHR43537:SF5">
    <property type="entry name" value="UXU OPERON TRANSCRIPTIONAL REGULATOR"/>
    <property type="match status" value="1"/>
</dbReference>
<dbReference type="EMBL" id="JAATJA010000002">
    <property type="protein sequence ID" value="NJB68143.1"/>
    <property type="molecule type" value="Genomic_DNA"/>
</dbReference>
<dbReference type="InterPro" id="IPR000524">
    <property type="entry name" value="Tscrpt_reg_HTH_GntR"/>
</dbReference>
<dbReference type="SUPFAM" id="SSF48008">
    <property type="entry name" value="GntR ligand-binding domain-like"/>
    <property type="match status" value="1"/>
</dbReference>
<keyword evidence="6" id="KW-1185">Reference proteome</keyword>
<dbReference type="InterPro" id="IPR008920">
    <property type="entry name" value="TF_FadR/GntR_C"/>
</dbReference>
<dbReference type="RefSeq" id="WP_167941237.1">
    <property type="nucleotide sequence ID" value="NZ_JAATJA010000002.1"/>
</dbReference>
<proteinExistence type="predicted"/>
<evidence type="ECO:0000256" key="3">
    <source>
        <dbReference type="ARBA" id="ARBA00023163"/>
    </source>
</evidence>
<keyword evidence="5" id="KW-0670">Pyruvate</keyword>
<keyword evidence="2" id="KW-0238">DNA-binding</keyword>
<reference evidence="5 6" key="1">
    <citation type="submission" date="2020-03" db="EMBL/GenBank/DDBJ databases">
        <title>Genomic Encyclopedia of Type Strains, Phase IV (KMG-IV): sequencing the most valuable type-strain genomes for metagenomic binning, comparative biology and taxonomic classification.</title>
        <authorList>
            <person name="Goeker M."/>
        </authorList>
    </citation>
    <scope>NUCLEOTIDE SEQUENCE [LARGE SCALE GENOMIC DNA]</scope>
    <source>
        <strain evidence="5 6">DSM 24233</strain>
    </source>
</reference>
<dbReference type="Gene3D" id="1.10.10.10">
    <property type="entry name" value="Winged helix-like DNA-binding domain superfamily/Winged helix DNA-binding domain"/>
    <property type="match status" value="1"/>
</dbReference>
<evidence type="ECO:0000256" key="2">
    <source>
        <dbReference type="ARBA" id="ARBA00023125"/>
    </source>
</evidence>
<dbReference type="PANTHER" id="PTHR43537">
    <property type="entry name" value="TRANSCRIPTIONAL REGULATOR, GNTR FAMILY"/>
    <property type="match status" value="1"/>
</dbReference>
<evidence type="ECO:0000256" key="1">
    <source>
        <dbReference type="ARBA" id="ARBA00023015"/>
    </source>
</evidence>
<dbReference type="SMART" id="SM00895">
    <property type="entry name" value="FCD"/>
    <property type="match status" value="1"/>
</dbReference>
<evidence type="ECO:0000259" key="4">
    <source>
        <dbReference type="PROSITE" id="PS50949"/>
    </source>
</evidence>
<dbReference type="Pfam" id="PF00392">
    <property type="entry name" value="GntR"/>
    <property type="match status" value="1"/>
</dbReference>
<gene>
    <name evidence="5" type="ORF">GGQ74_001816</name>
</gene>
<dbReference type="InterPro" id="IPR011711">
    <property type="entry name" value="GntR_C"/>
</dbReference>
<accession>A0A846QPB1</accession>
<keyword evidence="3" id="KW-0804">Transcription</keyword>
<protein>
    <submittedName>
        <fullName evidence="5">GntR family transcriptional repressor for pyruvate dehydrogenase complex</fullName>
    </submittedName>
</protein>
<organism evidence="5 6">
    <name type="scientific">Desulfobaculum xiamenense</name>
    <dbReference type="NCBI Taxonomy" id="995050"/>
    <lineage>
        <taxon>Bacteria</taxon>
        <taxon>Pseudomonadati</taxon>
        <taxon>Thermodesulfobacteriota</taxon>
        <taxon>Desulfovibrionia</taxon>
        <taxon>Desulfovibrionales</taxon>
        <taxon>Desulfovibrionaceae</taxon>
        <taxon>Desulfobaculum</taxon>
    </lineage>
</organism>
<dbReference type="Pfam" id="PF07729">
    <property type="entry name" value="FCD"/>
    <property type="match status" value="1"/>
</dbReference>
<dbReference type="GO" id="GO:0003700">
    <property type="term" value="F:DNA-binding transcription factor activity"/>
    <property type="evidence" value="ECO:0007669"/>
    <property type="project" value="InterPro"/>
</dbReference>
<dbReference type="CDD" id="cd07377">
    <property type="entry name" value="WHTH_GntR"/>
    <property type="match status" value="1"/>
</dbReference>
<feature type="domain" description="HTH gntR-type" evidence="4">
    <location>
        <begin position="20"/>
        <end position="88"/>
    </location>
</feature>
<dbReference type="PRINTS" id="PR00035">
    <property type="entry name" value="HTHGNTR"/>
</dbReference>
<sequence>MGVKTLPSEVFRTVEAVSRASVYEAIVERISGLLASGELAPGDRLPPERRLAEVFGVSRSSVREAIRVLSEQGVLESRPGSGTYVAHNRRGEFIAGLADSIAAGRRRLREMLEVRLLLEPHMAGMAARNATGDDVAALRDILDAQRAEVATGGTGGSSDALFHERLSRMCGNALLAELTDRMRDVLDEVRDDGLVTAERSEASLAAHGRILDAVESGDVQGAQSAMRGHLERVCAMLFPDGDFA</sequence>
<dbReference type="SMART" id="SM00345">
    <property type="entry name" value="HTH_GNTR"/>
    <property type="match status" value="1"/>
</dbReference>
<comment type="caution">
    <text evidence="5">The sequence shown here is derived from an EMBL/GenBank/DDBJ whole genome shotgun (WGS) entry which is preliminary data.</text>
</comment>
<evidence type="ECO:0000313" key="5">
    <source>
        <dbReference type="EMBL" id="NJB68143.1"/>
    </source>
</evidence>
<dbReference type="AlphaFoldDB" id="A0A846QPB1"/>
<dbReference type="Gene3D" id="1.20.120.530">
    <property type="entry name" value="GntR ligand-binding domain-like"/>
    <property type="match status" value="1"/>
</dbReference>
<dbReference type="InterPro" id="IPR036390">
    <property type="entry name" value="WH_DNA-bd_sf"/>
</dbReference>
<dbReference type="SUPFAM" id="SSF46785">
    <property type="entry name" value="Winged helix' DNA-binding domain"/>
    <property type="match status" value="1"/>
</dbReference>
<dbReference type="PROSITE" id="PS50949">
    <property type="entry name" value="HTH_GNTR"/>
    <property type="match status" value="1"/>
</dbReference>
<dbReference type="Proteomes" id="UP000580856">
    <property type="component" value="Unassembled WGS sequence"/>
</dbReference>